<name>A0A2P2PMB8_RHIMU</name>
<evidence type="ECO:0000313" key="1">
    <source>
        <dbReference type="EMBL" id="MBX55821.1"/>
    </source>
</evidence>
<sequence>MRCRGMPPSACHSSLAPPY</sequence>
<dbReference type="AlphaFoldDB" id="A0A2P2PMB8"/>
<reference evidence="1" key="1">
    <citation type="submission" date="2018-02" db="EMBL/GenBank/DDBJ databases">
        <title>Rhizophora mucronata_Transcriptome.</title>
        <authorList>
            <person name="Meera S.P."/>
            <person name="Sreeshan A."/>
            <person name="Augustine A."/>
        </authorList>
    </citation>
    <scope>NUCLEOTIDE SEQUENCE</scope>
    <source>
        <tissue evidence="1">Leaf</tissue>
    </source>
</reference>
<protein>
    <submittedName>
        <fullName evidence="1">Uncharacterized protein</fullName>
    </submittedName>
</protein>
<accession>A0A2P2PMB8</accession>
<organism evidence="1">
    <name type="scientific">Rhizophora mucronata</name>
    <name type="common">Asiatic mangrove</name>
    <dbReference type="NCBI Taxonomy" id="61149"/>
    <lineage>
        <taxon>Eukaryota</taxon>
        <taxon>Viridiplantae</taxon>
        <taxon>Streptophyta</taxon>
        <taxon>Embryophyta</taxon>
        <taxon>Tracheophyta</taxon>
        <taxon>Spermatophyta</taxon>
        <taxon>Magnoliopsida</taxon>
        <taxon>eudicotyledons</taxon>
        <taxon>Gunneridae</taxon>
        <taxon>Pentapetalae</taxon>
        <taxon>rosids</taxon>
        <taxon>fabids</taxon>
        <taxon>Malpighiales</taxon>
        <taxon>Rhizophoraceae</taxon>
        <taxon>Rhizophora</taxon>
    </lineage>
</organism>
<proteinExistence type="predicted"/>
<dbReference type="EMBL" id="GGEC01075337">
    <property type="protein sequence ID" value="MBX55821.1"/>
    <property type="molecule type" value="Transcribed_RNA"/>
</dbReference>